<evidence type="ECO:0000256" key="7">
    <source>
        <dbReference type="ARBA" id="ARBA00022737"/>
    </source>
</evidence>
<evidence type="ECO:0000256" key="9">
    <source>
        <dbReference type="ARBA" id="ARBA00023136"/>
    </source>
</evidence>
<gene>
    <name evidence="15" type="ORF">Acr_00g0052040</name>
</gene>
<name>A0A7J0DKY8_9ERIC</name>
<evidence type="ECO:0000256" key="2">
    <source>
        <dbReference type="ARBA" id="ARBA00009592"/>
    </source>
</evidence>
<evidence type="ECO:0000256" key="12">
    <source>
        <dbReference type="SAM" id="SignalP"/>
    </source>
</evidence>
<feature type="transmembrane region" description="Helical" evidence="11">
    <location>
        <begin position="985"/>
        <end position="1009"/>
    </location>
</feature>
<organism evidence="15 16">
    <name type="scientific">Actinidia rufa</name>
    <dbReference type="NCBI Taxonomy" id="165716"/>
    <lineage>
        <taxon>Eukaryota</taxon>
        <taxon>Viridiplantae</taxon>
        <taxon>Streptophyta</taxon>
        <taxon>Embryophyta</taxon>
        <taxon>Tracheophyta</taxon>
        <taxon>Spermatophyta</taxon>
        <taxon>Magnoliopsida</taxon>
        <taxon>eudicotyledons</taxon>
        <taxon>Gunneridae</taxon>
        <taxon>Pentapetalae</taxon>
        <taxon>asterids</taxon>
        <taxon>Ericales</taxon>
        <taxon>Actinidiaceae</taxon>
        <taxon>Actinidia</taxon>
    </lineage>
</organism>
<evidence type="ECO:0000256" key="5">
    <source>
        <dbReference type="ARBA" id="ARBA00022692"/>
    </source>
</evidence>
<dbReference type="SUPFAM" id="SSF52047">
    <property type="entry name" value="RNI-like"/>
    <property type="match status" value="1"/>
</dbReference>
<keyword evidence="4" id="KW-0433">Leucine-rich repeat</keyword>
<feature type="domain" description="Disease resistance R13L4/SHOC-2-like LRR" evidence="14">
    <location>
        <begin position="278"/>
        <end position="359"/>
    </location>
</feature>
<keyword evidence="5 11" id="KW-0812">Transmembrane</keyword>
<keyword evidence="9 11" id="KW-0472">Membrane</keyword>
<dbReference type="GO" id="GO:0006952">
    <property type="term" value="P:defense response"/>
    <property type="evidence" value="ECO:0007669"/>
    <property type="project" value="UniProtKB-ARBA"/>
</dbReference>
<keyword evidence="7" id="KW-0677">Repeat</keyword>
<evidence type="ECO:0000256" key="6">
    <source>
        <dbReference type="ARBA" id="ARBA00022729"/>
    </source>
</evidence>
<dbReference type="GO" id="GO:0051707">
    <property type="term" value="P:response to other organism"/>
    <property type="evidence" value="ECO:0007669"/>
    <property type="project" value="UniProtKB-ARBA"/>
</dbReference>
<dbReference type="GO" id="GO:0005886">
    <property type="term" value="C:plasma membrane"/>
    <property type="evidence" value="ECO:0007669"/>
    <property type="project" value="UniProtKB-SubCell"/>
</dbReference>
<evidence type="ECO:0000256" key="4">
    <source>
        <dbReference type="ARBA" id="ARBA00022614"/>
    </source>
</evidence>
<evidence type="ECO:0000256" key="1">
    <source>
        <dbReference type="ARBA" id="ARBA00004162"/>
    </source>
</evidence>
<dbReference type="FunFam" id="3.80.10.10:FF:000383">
    <property type="entry name" value="Leucine-rich repeat receptor protein kinase EMS1"/>
    <property type="match status" value="1"/>
</dbReference>
<dbReference type="Pfam" id="PF08263">
    <property type="entry name" value="LRRNT_2"/>
    <property type="match status" value="1"/>
</dbReference>
<dbReference type="SMART" id="SM00369">
    <property type="entry name" value="LRR_TYP"/>
    <property type="match status" value="12"/>
</dbReference>
<dbReference type="Proteomes" id="UP000585474">
    <property type="component" value="Unassembled WGS sequence"/>
</dbReference>
<sequence length="1044" mass="116581">MGKVLIWLFQFLFYFLQYHLASSSISASSFSPPPPPPHNLCPHDMRFALLQFKHTFAINSSASSRCDYYGSPSYPKTISWNESAVDCCQWDGVTCDELTGHVIGLDLSCGQLYGTFDANSSLFRLSHLQRLNLAYNHFNYSRIPYAFGSFANLTHLNLSYSRFSGPIPSKISFLSKLISLDLSSFRDYFILELHHFRMLLKNMTQVQELVLNGVNISSVLPDSLTNLSSLTNLNLGWTRLQGNIPNDIFHLPKLQRLILRDNGVLRGNLQKVNWSSSSSLRYVDLSHMSLSGDLPYSVGYLKSLNHLDLSFTSLSGELPHSIGYLKSLNYLNFSSTSLSGELPHSIGYLKSLNYLNFSSTSLSGELPHSIGYLKSLKVLDLRNCRFSGSIPKWIGNLTRINYLVLSSNAFTGPIPSAIGELQNLKYLLLSDNKLIGTIPSGLLNLPSLLFLDLSGNQFTGQINEFQHKSTLKVIDLSRNKLHGPIPHSVSKLSNLLELRLSSNNLSGVVELKMFSNLKFLHGVDLSNTNLSVNTESNINSTFPNIMSFLMSSCKIDEFPRFLRTLVNLVELDLSNNKIHGTVPEWVTGKASLTYLNLSHNFLTSIERLPLGEKLDVLDLHSNLLQGPLPIPPPSTWYFFISQNKLSGEIPSSICNAKSLEILDLSHNNFSNAIPPCLGNFSQSLSILDLKSNAFHGDIPLTFGKYCNLQNLDLNGNQFEGPLPPSLSNCKFLELLNLGNNKINDTFPFWLGTLPELQVLVLRSNRFHGPIDSSKGKFPFPKLRIVDLSHNNFIGHLPGRYFKNSKAMKNKTMPNEKYMGAEYYQDSVAVTMKGIEIEMLSILTVFTTIDLSSNKFSGEIPDVIGELIALNVLNLSHNILTGRILSHFGDLAMLESLDLSSNQLVGKIPNQLTSLTFLEVLNLSWNNLDGPIPKGKQFATFENGSYAGNSGLCGFPLSKECGYNQAQVLSRVVCQQEDDSDFASGFTWKVVVMGYGCGMALGLFVGYFMFLTGRPKFFVRIVENEVRETAKRLKRTHYRRVGRRN</sequence>
<evidence type="ECO:0000256" key="11">
    <source>
        <dbReference type="SAM" id="Phobius"/>
    </source>
</evidence>
<keyword evidence="16" id="KW-1185">Reference proteome</keyword>
<dbReference type="Gene3D" id="3.80.10.10">
    <property type="entry name" value="Ribonuclease Inhibitor"/>
    <property type="match status" value="4"/>
</dbReference>
<dbReference type="InterPro" id="IPR032675">
    <property type="entry name" value="LRR_dom_sf"/>
</dbReference>
<evidence type="ECO:0000313" key="15">
    <source>
        <dbReference type="EMBL" id="GFS37451.1"/>
    </source>
</evidence>
<dbReference type="Pfam" id="PF13855">
    <property type="entry name" value="LRR_8"/>
    <property type="match status" value="2"/>
</dbReference>
<dbReference type="EMBL" id="BJWL01000282">
    <property type="protein sequence ID" value="GFS37451.1"/>
    <property type="molecule type" value="Genomic_DNA"/>
</dbReference>
<reference evidence="16" key="1">
    <citation type="submission" date="2019-07" db="EMBL/GenBank/DDBJ databases">
        <title>De Novo Assembly of kiwifruit Actinidia rufa.</title>
        <authorList>
            <person name="Sugita-Konishi S."/>
            <person name="Sato K."/>
            <person name="Mori E."/>
            <person name="Abe Y."/>
            <person name="Kisaki G."/>
            <person name="Hamano K."/>
            <person name="Suezawa K."/>
            <person name="Otani M."/>
            <person name="Fukuda T."/>
            <person name="Manabe T."/>
            <person name="Gomi K."/>
            <person name="Tabuchi M."/>
            <person name="Akimitsu K."/>
            <person name="Kataoka I."/>
        </authorList>
    </citation>
    <scope>NUCLEOTIDE SEQUENCE [LARGE SCALE GENOMIC DNA]</scope>
    <source>
        <strain evidence="16">cv. Fuchu</strain>
    </source>
</reference>
<dbReference type="InterPro" id="IPR003591">
    <property type="entry name" value="Leu-rich_rpt_typical-subtyp"/>
</dbReference>
<dbReference type="PANTHER" id="PTHR48065">
    <property type="entry name" value="OS10G0469600 PROTEIN"/>
    <property type="match status" value="1"/>
</dbReference>
<feature type="chain" id="PRO_5029550937" evidence="12">
    <location>
        <begin position="22"/>
        <end position="1044"/>
    </location>
</feature>
<keyword evidence="3" id="KW-1003">Cell membrane</keyword>
<keyword evidence="15" id="KW-0675">Receptor</keyword>
<accession>A0A7J0DKY8</accession>
<dbReference type="InterPro" id="IPR013210">
    <property type="entry name" value="LRR_N_plant-typ"/>
</dbReference>
<dbReference type="OrthoDB" id="442066at2759"/>
<feature type="domain" description="Leucine-rich repeat-containing N-terminal plant-type" evidence="13">
    <location>
        <begin position="48"/>
        <end position="96"/>
    </location>
</feature>
<dbReference type="AlphaFoldDB" id="A0A7J0DKY8"/>
<dbReference type="FunFam" id="3.80.10.10:FF:000111">
    <property type="entry name" value="LRR receptor-like serine/threonine-protein kinase ERECTA"/>
    <property type="match status" value="1"/>
</dbReference>
<proteinExistence type="inferred from homology"/>
<dbReference type="InterPro" id="IPR001611">
    <property type="entry name" value="Leu-rich_rpt"/>
</dbReference>
<evidence type="ECO:0000259" key="13">
    <source>
        <dbReference type="Pfam" id="PF08263"/>
    </source>
</evidence>
<evidence type="ECO:0000256" key="8">
    <source>
        <dbReference type="ARBA" id="ARBA00022989"/>
    </source>
</evidence>
<feature type="domain" description="Disease resistance R13L4/SHOC-2-like LRR" evidence="14">
    <location>
        <begin position="375"/>
        <end position="595"/>
    </location>
</feature>
<evidence type="ECO:0000259" key="14">
    <source>
        <dbReference type="Pfam" id="PF23598"/>
    </source>
</evidence>
<evidence type="ECO:0000313" key="16">
    <source>
        <dbReference type="Proteomes" id="UP000585474"/>
    </source>
</evidence>
<keyword evidence="8 11" id="KW-1133">Transmembrane helix</keyword>
<protein>
    <submittedName>
        <fullName evidence="15">Receptor like protein 33</fullName>
    </submittedName>
</protein>
<dbReference type="PROSITE" id="PS51450">
    <property type="entry name" value="LRR"/>
    <property type="match status" value="1"/>
</dbReference>
<comment type="subcellular location">
    <subcellularLocation>
        <location evidence="1">Cell membrane</location>
        <topology evidence="1">Single-pass membrane protein</topology>
    </subcellularLocation>
</comment>
<keyword evidence="10" id="KW-0325">Glycoprotein</keyword>
<keyword evidence="6 12" id="KW-0732">Signal</keyword>
<dbReference type="SUPFAM" id="SSF52058">
    <property type="entry name" value="L domain-like"/>
    <property type="match status" value="2"/>
</dbReference>
<dbReference type="Pfam" id="PF13516">
    <property type="entry name" value="LRR_6"/>
    <property type="match status" value="1"/>
</dbReference>
<dbReference type="PANTHER" id="PTHR48065:SF5">
    <property type="entry name" value="RECEPTOR-LIKE PROTEIN CF-9 HOMOLOG"/>
    <property type="match status" value="1"/>
</dbReference>
<dbReference type="PRINTS" id="PR00019">
    <property type="entry name" value="LEURICHRPT"/>
</dbReference>
<dbReference type="FunFam" id="3.80.10.10:FF:000095">
    <property type="entry name" value="LRR receptor-like serine/threonine-protein kinase GSO1"/>
    <property type="match status" value="2"/>
</dbReference>
<dbReference type="InterPro" id="IPR055414">
    <property type="entry name" value="LRR_R13L4/SHOC2-like"/>
</dbReference>
<dbReference type="Pfam" id="PF23598">
    <property type="entry name" value="LRR_14"/>
    <property type="match status" value="2"/>
</dbReference>
<evidence type="ECO:0000256" key="3">
    <source>
        <dbReference type="ARBA" id="ARBA00022475"/>
    </source>
</evidence>
<evidence type="ECO:0000256" key="10">
    <source>
        <dbReference type="ARBA" id="ARBA00023180"/>
    </source>
</evidence>
<comment type="similarity">
    <text evidence="2">Belongs to the RLP family.</text>
</comment>
<comment type="caution">
    <text evidence="15">The sequence shown here is derived from an EMBL/GenBank/DDBJ whole genome shotgun (WGS) entry which is preliminary data.</text>
</comment>
<dbReference type="Pfam" id="PF00560">
    <property type="entry name" value="LRR_1"/>
    <property type="match status" value="3"/>
</dbReference>
<feature type="signal peptide" evidence="12">
    <location>
        <begin position="1"/>
        <end position="21"/>
    </location>
</feature>